<dbReference type="CDD" id="cd01650">
    <property type="entry name" value="RT_nLTR_like"/>
    <property type="match status" value="1"/>
</dbReference>
<feature type="domain" description="Reverse transcriptase" evidence="1">
    <location>
        <begin position="422"/>
        <end position="680"/>
    </location>
</feature>
<dbReference type="Proteomes" id="UP000499080">
    <property type="component" value="Unassembled WGS sequence"/>
</dbReference>
<evidence type="ECO:0000259" key="1">
    <source>
        <dbReference type="PROSITE" id="PS50878"/>
    </source>
</evidence>
<keyword evidence="2" id="KW-0548">Nucleotidyltransferase</keyword>
<keyword evidence="2" id="KW-0808">Transferase</keyword>
<evidence type="ECO:0000313" key="3">
    <source>
        <dbReference type="Proteomes" id="UP000499080"/>
    </source>
</evidence>
<gene>
    <name evidence="2" type="primary">jockeypol_142</name>
    <name evidence="2" type="ORF">AVEN_91826_1</name>
</gene>
<dbReference type="InterPro" id="IPR005135">
    <property type="entry name" value="Endo/exonuclease/phosphatase"/>
</dbReference>
<dbReference type="InterPro" id="IPR043502">
    <property type="entry name" value="DNA/RNA_pol_sf"/>
</dbReference>
<dbReference type="InterPro" id="IPR000477">
    <property type="entry name" value="RT_dom"/>
</dbReference>
<dbReference type="AlphaFoldDB" id="A0A4Y2K5J0"/>
<name>A0A4Y2K5J0_ARAVE</name>
<comment type="caution">
    <text evidence="2">The sequence shown here is derived from an EMBL/GenBank/DDBJ whole genome shotgun (WGS) entry which is preliminary data.</text>
</comment>
<dbReference type="Pfam" id="PF14529">
    <property type="entry name" value="Exo_endo_phos_2"/>
    <property type="match status" value="1"/>
</dbReference>
<accession>A0A4Y2K5J0</accession>
<reference evidence="2 3" key="1">
    <citation type="journal article" date="2019" name="Sci. Rep.">
        <title>Orb-weaving spider Araneus ventricosus genome elucidates the spidroin gene catalogue.</title>
        <authorList>
            <person name="Kono N."/>
            <person name="Nakamura H."/>
            <person name="Ohtoshi R."/>
            <person name="Moran D.A.P."/>
            <person name="Shinohara A."/>
            <person name="Yoshida Y."/>
            <person name="Fujiwara M."/>
            <person name="Mori M."/>
            <person name="Tomita M."/>
            <person name="Arakawa K."/>
        </authorList>
    </citation>
    <scope>NUCLEOTIDE SEQUENCE [LARGE SCALE GENOMIC DNA]</scope>
</reference>
<dbReference type="PANTHER" id="PTHR36688">
    <property type="entry name" value="ENDO/EXONUCLEASE/PHOSPHATASE DOMAIN-CONTAINING PROTEIN"/>
    <property type="match status" value="1"/>
</dbReference>
<dbReference type="Gene3D" id="3.60.10.10">
    <property type="entry name" value="Endonuclease/exonuclease/phosphatase"/>
    <property type="match status" value="1"/>
</dbReference>
<keyword evidence="3" id="KW-1185">Reference proteome</keyword>
<dbReference type="EMBL" id="BGPR01004208">
    <property type="protein sequence ID" value="GBM97138.1"/>
    <property type="molecule type" value="Genomic_DNA"/>
</dbReference>
<keyword evidence="2" id="KW-0695">RNA-directed DNA polymerase</keyword>
<dbReference type="SUPFAM" id="SSF56672">
    <property type="entry name" value="DNA/RNA polymerases"/>
    <property type="match status" value="1"/>
</dbReference>
<dbReference type="OrthoDB" id="6772810at2759"/>
<proteinExistence type="predicted"/>
<dbReference type="PANTHER" id="PTHR36688:SF2">
    <property type="entry name" value="ENDONUCLEASE_EXONUCLEASE_PHOSPHATASE DOMAIN-CONTAINING PROTEIN"/>
    <property type="match status" value="1"/>
</dbReference>
<organism evidence="2 3">
    <name type="scientific">Araneus ventricosus</name>
    <name type="common">Orbweaver spider</name>
    <name type="synonym">Epeira ventricosa</name>
    <dbReference type="NCBI Taxonomy" id="182803"/>
    <lineage>
        <taxon>Eukaryota</taxon>
        <taxon>Metazoa</taxon>
        <taxon>Ecdysozoa</taxon>
        <taxon>Arthropoda</taxon>
        <taxon>Chelicerata</taxon>
        <taxon>Arachnida</taxon>
        <taxon>Araneae</taxon>
        <taxon>Araneomorphae</taxon>
        <taxon>Entelegynae</taxon>
        <taxon>Araneoidea</taxon>
        <taxon>Araneidae</taxon>
        <taxon>Araneus</taxon>
    </lineage>
</organism>
<dbReference type="PROSITE" id="PS50878">
    <property type="entry name" value="RT_POL"/>
    <property type="match status" value="1"/>
</dbReference>
<evidence type="ECO:0000313" key="2">
    <source>
        <dbReference type="EMBL" id="GBM97138.1"/>
    </source>
</evidence>
<dbReference type="GO" id="GO:0003964">
    <property type="term" value="F:RNA-directed DNA polymerase activity"/>
    <property type="evidence" value="ECO:0007669"/>
    <property type="project" value="UniProtKB-KW"/>
</dbReference>
<dbReference type="InterPro" id="IPR036691">
    <property type="entry name" value="Endo/exonu/phosph_ase_sf"/>
</dbReference>
<sequence>MSDLKDILNSYQPACVALQETHLKPENSFRLHGYTVFRKDHPANRASGGVALLISNNIPSSLLTLNTPFQAIPAQIFTHKLTTVCSLYLPPNIQIDQTSLNNLVLQLPEPFVILGDLNGHSQIWGSDDTNSRGRQIEKLLHDHNLNTDEITHFHTPTRTFHSINLAICSPSLLPFFSLQTDPDLHNSDHFPIILADNRHSHLHTVFSRFKYDLESWTKFTSTACITKTMVCDNPIDTAVNQITETLIAAAEISIPKTKNNFRRQRKAKAYSRRIQRRSQRESWQRYVRSLNSTISSKKLWEKVKKASGIFTDHNINILYQNGIPVTSLQDIANCIASTLSQTSNSNTYPLSFQNHKKLAETQKLNFKSNSYAPYNTDFTFHELQVCLSEVKKTSPGPDNISYQMIKHLSNSYLQNLLHLYNRIWHEHCFPSSWQQAIIIPVLKPGKDPSNPVNYRPISLTNCLCKLMEKMVNRRLVYYLEHNKILSPFQSGFRPGRCTIDNLLALETDIRTTFLKRQHLVAIFFDIETAYDRTWRYGILQDLFKCNLRGNLPISIQNVLCLRQFRVKVGYQLSDLFIQEEGVRQGSVLSVTLFALKINSIFKHLQPSIKSFLYVDDLYISCSGDNMAFIERQLQIAVNKLTQWSILNGFTFSTSKTSCVHFCRKRRLQPEPEIKLYGQVINVLSEVKFLGIIFDKKLTFLPHVTNAEKIR</sequence>
<dbReference type="SUPFAM" id="SSF56219">
    <property type="entry name" value="DNase I-like"/>
    <property type="match status" value="1"/>
</dbReference>
<dbReference type="InterPro" id="IPR052560">
    <property type="entry name" value="RdDP_mobile_element"/>
</dbReference>
<protein>
    <submittedName>
        <fullName evidence="2">RNA-directed DNA polymerase from mobile element jockey</fullName>
    </submittedName>
</protein>
<dbReference type="Pfam" id="PF00078">
    <property type="entry name" value="RVT_1"/>
    <property type="match status" value="1"/>
</dbReference>